<evidence type="ECO:0000256" key="1">
    <source>
        <dbReference type="ARBA" id="ARBA00023122"/>
    </source>
</evidence>
<name>I4C6D7_DESTA</name>
<dbReference type="InterPro" id="IPR000644">
    <property type="entry name" value="CBS_dom"/>
</dbReference>
<keyword evidence="1 2" id="KW-0129">CBS domain</keyword>
<proteinExistence type="predicted"/>
<dbReference type="PANTHER" id="PTHR43080:SF29">
    <property type="entry name" value="OS02G0818000 PROTEIN"/>
    <property type="match status" value="1"/>
</dbReference>
<reference evidence="5" key="1">
    <citation type="submission" date="2012-06" db="EMBL/GenBank/DDBJ databases">
        <title>Complete sequence of chromosome of Desulfomonile tiedjei DSM 6799.</title>
        <authorList>
            <person name="Lucas S."/>
            <person name="Copeland A."/>
            <person name="Lapidus A."/>
            <person name="Glavina del Rio T."/>
            <person name="Dalin E."/>
            <person name="Tice H."/>
            <person name="Bruce D."/>
            <person name="Goodwin L."/>
            <person name="Pitluck S."/>
            <person name="Peters L."/>
            <person name="Ovchinnikova G."/>
            <person name="Zeytun A."/>
            <person name="Lu M."/>
            <person name="Kyrpides N."/>
            <person name="Mavromatis K."/>
            <person name="Ivanova N."/>
            <person name="Brettin T."/>
            <person name="Detter J.C."/>
            <person name="Han C."/>
            <person name="Larimer F."/>
            <person name="Land M."/>
            <person name="Hauser L."/>
            <person name="Markowitz V."/>
            <person name="Cheng J.-F."/>
            <person name="Hugenholtz P."/>
            <person name="Woyke T."/>
            <person name="Wu D."/>
            <person name="Spring S."/>
            <person name="Schroeder M."/>
            <person name="Brambilla E."/>
            <person name="Klenk H.-P."/>
            <person name="Eisen J.A."/>
        </authorList>
    </citation>
    <scope>NUCLEOTIDE SEQUENCE [LARGE SCALE GENOMIC DNA]</scope>
    <source>
        <strain evidence="5">ATCC 49306 / DSM 6799 / DCB-1</strain>
    </source>
</reference>
<dbReference type="KEGG" id="dti:Desti_2446"/>
<feature type="domain" description="CBS" evidence="3">
    <location>
        <begin position="98"/>
        <end position="149"/>
    </location>
</feature>
<dbReference type="EMBL" id="CP003360">
    <property type="protein sequence ID" value="AFM25128.1"/>
    <property type="molecule type" value="Genomic_DNA"/>
</dbReference>
<sequence>MAKIADIMTREVITVTPDTPIRELARILAEKRINGVPVVDEDGTVLGVVCESDLIEQGRPLHIPTVFVILDSFIPLENPWRLQKEFKRITATKVEEIYSRPAVCVSPESDVSEAAKLMSEKKYYTIPVCDDADRLVGVLGKVDVIRGLA</sequence>
<dbReference type="Gene3D" id="3.10.580.10">
    <property type="entry name" value="CBS-domain"/>
    <property type="match status" value="1"/>
</dbReference>
<keyword evidence="5" id="KW-1185">Reference proteome</keyword>
<feature type="domain" description="CBS" evidence="3">
    <location>
        <begin position="8"/>
        <end position="65"/>
    </location>
</feature>
<evidence type="ECO:0000259" key="3">
    <source>
        <dbReference type="PROSITE" id="PS51371"/>
    </source>
</evidence>
<dbReference type="OrthoDB" id="9790355at2"/>
<dbReference type="AlphaFoldDB" id="I4C6D7"/>
<dbReference type="SUPFAM" id="SSF54631">
    <property type="entry name" value="CBS-domain pair"/>
    <property type="match status" value="1"/>
</dbReference>
<organism evidence="4 5">
    <name type="scientific">Desulfomonile tiedjei (strain ATCC 49306 / DSM 6799 / DCB-1)</name>
    <dbReference type="NCBI Taxonomy" id="706587"/>
    <lineage>
        <taxon>Bacteria</taxon>
        <taxon>Pseudomonadati</taxon>
        <taxon>Thermodesulfobacteriota</taxon>
        <taxon>Desulfomonilia</taxon>
        <taxon>Desulfomonilales</taxon>
        <taxon>Desulfomonilaceae</taxon>
        <taxon>Desulfomonile</taxon>
    </lineage>
</organism>
<dbReference type="InterPro" id="IPR051257">
    <property type="entry name" value="Diverse_CBS-Domain"/>
</dbReference>
<evidence type="ECO:0000313" key="5">
    <source>
        <dbReference type="Proteomes" id="UP000006055"/>
    </source>
</evidence>
<dbReference type="PROSITE" id="PS51371">
    <property type="entry name" value="CBS"/>
    <property type="match status" value="2"/>
</dbReference>
<evidence type="ECO:0000256" key="2">
    <source>
        <dbReference type="PROSITE-ProRule" id="PRU00703"/>
    </source>
</evidence>
<protein>
    <submittedName>
        <fullName evidence="4">CBS-domain-containing membrane protein</fullName>
    </submittedName>
</protein>
<dbReference type="eggNOG" id="COG0517">
    <property type="taxonomic scope" value="Bacteria"/>
</dbReference>
<dbReference type="InterPro" id="IPR046342">
    <property type="entry name" value="CBS_dom_sf"/>
</dbReference>
<dbReference type="RefSeq" id="WP_014810271.1">
    <property type="nucleotide sequence ID" value="NC_018025.1"/>
</dbReference>
<dbReference type="HOGENOM" id="CLU_040681_9_0_7"/>
<gene>
    <name evidence="4" type="ordered locus">Desti_2446</name>
</gene>
<dbReference type="PANTHER" id="PTHR43080">
    <property type="entry name" value="CBS DOMAIN-CONTAINING PROTEIN CBSX3, MITOCHONDRIAL"/>
    <property type="match status" value="1"/>
</dbReference>
<dbReference type="CDD" id="cd04586">
    <property type="entry name" value="CBS_pair_BON_assoc"/>
    <property type="match status" value="1"/>
</dbReference>
<dbReference type="SMART" id="SM00116">
    <property type="entry name" value="CBS"/>
    <property type="match status" value="2"/>
</dbReference>
<evidence type="ECO:0000313" key="4">
    <source>
        <dbReference type="EMBL" id="AFM25128.1"/>
    </source>
</evidence>
<dbReference type="STRING" id="706587.Desti_2446"/>
<accession>I4C6D7</accession>
<dbReference type="Proteomes" id="UP000006055">
    <property type="component" value="Chromosome"/>
</dbReference>
<dbReference type="Pfam" id="PF00571">
    <property type="entry name" value="CBS"/>
    <property type="match status" value="2"/>
</dbReference>